<protein>
    <submittedName>
        <fullName evidence="2">Uncharacterized protein</fullName>
    </submittedName>
</protein>
<proteinExistence type="predicted"/>
<name>E9I2U3_DAPPU</name>
<dbReference type="AlphaFoldDB" id="E9I2U3"/>
<gene>
    <name evidence="2" type="ORF">DAPPUDRAFT_121168</name>
</gene>
<keyword evidence="1" id="KW-0812">Transmembrane</keyword>
<keyword evidence="3" id="KW-1185">Reference proteome</keyword>
<accession>E9I2U3</accession>
<keyword evidence="1" id="KW-0472">Membrane</keyword>
<feature type="transmembrane region" description="Helical" evidence="1">
    <location>
        <begin position="86"/>
        <end position="106"/>
    </location>
</feature>
<dbReference type="InParanoid" id="E9I2U3"/>
<evidence type="ECO:0000313" key="2">
    <source>
        <dbReference type="EMBL" id="EFX61686.1"/>
    </source>
</evidence>
<evidence type="ECO:0000313" key="3">
    <source>
        <dbReference type="Proteomes" id="UP000000305"/>
    </source>
</evidence>
<evidence type="ECO:0000256" key="1">
    <source>
        <dbReference type="SAM" id="Phobius"/>
    </source>
</evidence>
<keyword evidence="1" id="KW-1133">Transmembrane helix</keyword>
<dbReference type="EMBL" id="GL734242">
    <property type="protein sequence ID" value="EFX61686.1"/>
    <property type="molecule type" value="Genomic_DNA"/>
</dbReference>
<reference evidence="2 3" key="1">
    <citation type="journal article" date="2011" name="Science">
        <title>The ecoresponsive genome of Daphnia pulex.</title>
        <authorList>
            <person name="Colbourne J.K."/>
            <person name="Pfrender M.E."/>
            <person name="Gilbert D."/>
            <person name="Thomas W.K."/>
            <person name="Tucker A."/>
            <person name="Oakley T.H."/>
            <person name="Tokishita S."/>
            <person name="Aerts A."/>
            <person name="Arnold G.J."/>
            <person name="Basu M.K."/>
            <person name="Bauer D.J."/>
            <person name="Caceres C.E."/>
            <person name="Carmel L."/>
            <person name="Casola C."/>
            <person name="Choi J.H."/>
            <person name="Detter J.C."/>
            <person name="Dong Q."/>
            <person name="Dusheyko S."/>
            <person name="Eads B.D."/>
            <person name="Frohlich T."/>
            <person name="Geiler-Samerotte K.A."/>
            <person name="Gerlach D."/>
            <person name="Hatcher P."/>
            <person name="Jogdeo S."/>
            <person name="Krijgsveld J."/>
            <person name="Kriventseva E.V."/>
            <person name="Kultz D."/>
            <person name="Laforsch C."/>
            <person name="Lindquist E."/>
            <person name="Lopez J."/>
            <person name="Manak J.R."/>
            <person name="Muller J."/>
            <person name="Pangilinan J."/>
            <person name="Patwardhan R.P."/>
            <person name="Pitluck S."/>
            <person name="Pritham E.J."/>
            <person name="Rechtsteiner A."/>
            <person name="Rho M."/>
            <person name="Rogozin I.B."/>
            <person name="Sakarya O."/>
            <person name="Salamov A."/>
            <person name="Schaack S."/>
            <person name="Shapiro H."/>
            <person name="Shiga Y."/>
            <person name="Skalitzky C."/>
            <person name="Smith Z."/>
            <person name="Souvorov A."/>
            <person name="Sung W."/>
            <person name="Tang Z."/>
            <person name="Tsuchiya D."/>
            <person name="Tu H."/>
            <person name="Vos H."/>
            <person name="Wang M."/>
            <person name="Wolf Y.I."/>
            <person name="Yamagata H."/>
            <person name="Yamada T."/>
            <person name="Ye Y."/>
            <person name="Shaw J.R."/>
            <person name="Andrews J."/>
            <person name="Crease T.J."/>
            <person name="Tang H."/>
            <person name="Lucas S.M."/>
            <person name="Robertson H.M."/>
            <person name="Bork P."/>
            <person name="Koonin E.V."/>
            <person name="Zdobnov E.M."/>
            <person name="Grigoriev I.V."/>
            <person name="Lynch M."/>
            <person name="Boore J.L."/>
        </authorList>
    </citation>
    <scope>NUCLEOTIDE SEQUENCE [LARGE SCALE GENOMIC DNA]</scope>
</reference>
<organism evidence="2 3">
    <name type="scientific">Daphnia pulex</name>
    <name type="common">Water flea</name>
    <dbReference type="NCBI Taxonomy" id="6669"/>
    <lineage>
        <taxon>Eukaryota</taxon>
        <taxon>Metazoa</taxon>
        <taxon>Ecdysozoa</taxon>
        <taxon>Arthropoda</taxon>
        <taxon>Crustacea</taxon>
        <taxon>Branchiopoda</taxon>
        <taxon>Diplostraca</taxon>
        <taxon>Cladocera</taxon>
        <taxon>Anomopoda</taxon>
        <taxon>Daphniidae</taxon>
        <taxon>Daphnia</taxon>
    </lineage>
</organism>
<dbReference type="HOGENOM" id="CLU_1134549_0_0_1"/>
<dbReference type="Proteomes" id="UP000000305">
    <property type="component" value="Unassembled WGS sequence"/>
</dbReference>
<sequence>MAPKQNDRPPRGTAAMISSSLLQRGHRETSMAKTRFKSRAQQPEVTLFFVDFSAPSGPATPSVYALCADLTKAGKRVETSIMSKNLAAAFFAFSSLFIPTSFSWAASDFRLSIVKDNLSSDPKLRKMAVCNAYSDGGDYAYIKGEIGGGPTWKYTLDDQEITSILEAIPRAAVGRFSKPADLKGKDLIEVKATLLGNAKEGDGPTVLLLRRGPKPLLNNSTAAATLLKKAEKLCMLSSDNFDEDL</sequence>
<dbReference type="KEGG" id="dpx:DAPPUDRAFT_121168"/>